<reference evidence="8 9" key="1">
    <citation type="submission" date="2021-11" db="EMBL/GenBank/DDBJ databases">
        <title>Black yeast isolated from Biological Soil Crust.</title>
        <authorList>
            <person name="Kurbessoian T."/>
        </authorList>
    </citation>
    <scope>NUCLEOTIDE SEQUENCE [LARGE SCALE GENOMIC DNA]</scope>
    <source>
        <strain evidence="8 9">CCFEE 5522</strain>
    </source>
</reference>
<evidence type="ECO:0000256" key="6">
    <source>
        <dbReference type="SAM" id="MobiDB-lite"/>
    </source>
</evidence>
<evidence type="ECO:0000256" key="3">
    <source>
        <dbReference type="ARBA" id="ARBA00022692"/>
    </source>
</evidence>
<feature type="transmembrane region" description="Helical" evidence="7">
    <location>
        <begin position="127"/>
        <end position="145"/>
    </location>
</feature>
<protein>
    <recommendedName>
        <fullName evidence="10">Sucrose transporter</fullName>
    </recommendedName>
</protein>
<sequence>MEDPPSPPPPAGSSPSRCGSHLDSRLHDTQPHPKHVQFQREVRLSISLPNSRQSTDQKGNGDFRRGKSIDLIKGEDGRLHEASPLLGPRMSADIGHLPPLQHVLSPGSDVSEWNPDEEMGQETKSTWYLFLLTLGIGGLQIAWSVELSNGSPYLLGLGISKSMLAFVWIAGPLSGTLVQPYVGIKSDRCRSRFGKRRPFMVGGAIATIISLIALAWTREIVSGIGRIFGATSDSHGVVITSIVFAVLMIYVLDFSINVIQAGIRAFIVDNAPTHQQDSANAWASRMSGVGNIIGYMFGYIDLPRYLWFFGNTQFKVLCIIASLAMAITLAISCYAIQERDPRLEGEPGKEKGGVVAFFVGLYRSMQKLPPQIQKVCMVQFFAWIAWFPFLFYITTYIGELYVEPFFEENPNMSPTEIDQTWEHATRVGTFALLIFAVTTFSSSVILPFVVASSYKAPEPAPVTPMTPGARTPGTPLTPHTAGASSAAGYFGYNPAHTDDWSTKPEYQDRNAFQRFCYRLPSLEIRWLTLRRAWMLSHVVFALLMWLTFLVRDTTTATVLVGLIGIPWAMTNWAPFALIAAEISTRDSIRRGHIRAPPTREGELLASGEDEGADQAGVVLGIHNVAIAAPQVIATLVSSAIFKALQKPRGSVGDDSVAWVLRFGGCAALVAAWYTRKVGEGD</sequence>
<dbReference type="PANTHER" id="PTHR19432">
    <property type="entry name" value="SUGAR TRANSPORTER"/>
    <property type="match status" value="1"/>
</dbReference>
<dbReference type="PANTHER" id="PTHR19432:SF35">
    <property type="entry name" value="SOLUTE CARRIER FAMILY 45 MEMBER 3 ISOFORM X1"/>
    <property type="match status" value="1"/>
</dbReference>
<dbReference type="Gene3D" id="1.20.1250.20">
    <property type="entry name" value="MFS general substrate transporter like domains"/>
    <property type="match status" value="1"/>
</dbReference>
<keyword evidence="9" id="KW-1185">Reference proteome</keyword>
<evidence type="ECO:0000256" key="5">
    <source>
        <dbReference type="ARBA" id="ARBA00023136"/>
    </source>
</evidence>
<dbReference type="GO" id="GO:0008506">
    <property type="term" value="F:sucrose:proton symporter activity"/>
    <property type="evidence" value="ECO:0007669"/>
    <property type="project" value="TreeGrafter"/>
</dbReference>
<feature type="transmembrane region" description="Helical" evidence="7">
    <location>
        <begin position="157"/>
        <end position="178"/>
    </location>
</feature>
<keyword evidence="5 7" id="KW-0472">Membrane</keyword>
<dbReference type="Pfam" id="PF07690">
    <property type="entry name" value="MFS_1"/>
    <property type="match status" value="1"/>
</dbReference>
<dbReference type="InterPro" id="IPR011701">
    <property type="entry name" value="MFS"/>
</dbReference>
<feature type="compositionally biased region" description="Basic and acidic residues" evidence="6">
    <location>
        <begin position="20"/>
        <end position="31"/>
    </location>
</feature>
<evidence type="ECO:0000256" key="2">
    <source>
        <dbReference type="ARBA" id="ARBA00022448"/>
    </source>
</evidence>
<evidence type="ECO:0000256" key="7">
    <source>
        <dbReference type="SAM" id="Phobius"/>
    </source>
</evidence>
<dbReference type="SUPFAM" id="SSF103473">
    <property type="entry name" value="MFS general substrate transporter"/>
    <property type="match status" value="2"/>
</dbReference>
<dbReference type="Proteomes" id="UP001324427">
    <property type="component" value="Unassembled WGS sequence"/>
</dbReference>
<comment type="caution">
    <text evidence="8">The sequence shown here is derived from an EMBL/GenBank/DDBJ whole genome shotgun (WGS) entry which is preliminary data.</text>
</comment>
<feature type="compositionally biased region" description="Pro residues" evidence="6">
    <location>
        <begin position="1"/>
        <end position="12"/>
    </location>
</feature>
<feature type="transmembrane region" description="Helical" evidence="7">
    <location>
        <begin position="532"/>
        <end position="550"/>
    </location>
</feature>
<dbReference type="GO" id="GO:0005886">
    <property type="term" value="C:plasma membrane"/>
    <property type="evidence" value="ECO:0007669"/>
    <property type="project" value="TreeGrafter"/>
</dbReference>
<feature type="region of interest" description="Disordered" evidence="6">
    <location>
        <begin position="1"/>
        <end position="74"/>
    </location>
</feature>
<dbReference type="InterPro" id="IPR036259">
    <property type="entry name" value="MFS_trans_sf"/>
</dbReference>
<evidence type="ECO:0008006" key="10">
    <source>
        <dbReference type="Google" id="ProtNLM"/>
    </source>
</evidence>
<feature type="transmembrane region" description="Helical" evidence="7">
    <location>
        <begin position="375"/>
        <end position="397"/>
    </location>
</feature>
<accession>A0AAV9JE55</accession>
<feature type="compositionally biased region" description="Basic and acidic residues" evidence="6">
    <location>
        <begin position="59"/>
        <end position="74"/>
    </location>
</feature>
<evidence type="ECO:0000256" key="4">
    <source>
        <dbReference type="ARBA" id="ARBA00022989"/>
    </source>
</evidence>
<name>A0AAV9JE55_9PEZI</name>
<feature type="transmembrane region" description="Helical" evidence="7">
    <location>
        <begin position="312"/>
        <end position="336"/>
    </location>
</feature>
<organism evidence="8 9">
    <name type="scientific">Oleoguttula mirabilis</name>
    <dbReference type="NCBI Taxonomy" id="1507867"/>
    <lineage>
        <taxon>Eukaryota</taxon>
        <taxon>Fungi</taxon>
        <taxon>Dikarya</taxon>
        <taxon>Ascomycota</taxon>
        <taxon>Pezizomycotina</taxon>
        <taxon>Dothideomycetes</taxon>
        <taxon>Dothideomycetidae</taxon>
        <taxon>Mycosphaerellales</taxon>
        <taxon>Teratosphaeriaceae</taxon>
        <taxon>Oleoguttula</taxon>
    </lineage>
</organism>
<keyword evidence="3 7" id="KW-0812">Transmembrane</keyword>
<evidence type="ECO:0000313" key="8">
    <source>
        <dbReference type="EMBL" id="KAK4543151.1"/>
    </source>
</evidence>
<feature type="transmembrane region" description="Helical" evidence="7">
    <location>
        <begin position="430"/>
        <end position="451"/>
    </location>
</feature>
<comment type="subcellular location">
    <subcellularLocation>
        <location evidence="1">Membrane</location>
        <topology evidence="1">Multi-pass membrane protein</topology>
    </subcellularLocation>
</comment>
<gene>
    <name evidence="8" type="ORF">LTR36_005929</name>
</gene>
<feature type="compositionally biased region" description="Polar residues" evidence="6">
    <location>
        <begin position="47"/>
        <end position="58"/>
    </location>
</feature>
<feature type="transmembrane region" description="Helical" evidence="7">
    <location>
        <begin position="556"/>
        <end position="580"/>
    </location>
</feature>
<evidence type="ECO:0000256" key="1">
    <source>
        <dbReference type="ARBA" id="ARBA00004141"/>
    </source>
</evidence>
<keyword evidence="4 7" id="KW-1133">Transmembrane helix</keyword>
<dbReference type="AlphaFoldDB" id="A0AAV9JE55"/>
<proteinExistence type="predicted"/>
<keyword evidence="2" id="KW-0813">Transport</keyword>
<feature type="transmembrane region" description="Helical" evidence="7">
    <location>
        <begin position="199"/>
        <end position="217"/>
    </location>
</feature>
<feature type="transmembrane region" description="Helical" evidence="7">
    <location>
        <begin position="237"/>
        <end position="259"/>
    </location>
</feature>
<feature type="transmembrane region" description="Helical" evidence="7">
    <location>
        <begin position="279"/>
        <end position="300"/>
    </location>
</feature>
<dbReference type="EMBL" id="JAVFHQ010000035">
    <property type="protein sequence ID" value="KAK4543151.1"/>
    <property type="molecule type" value="Genomic_DNA"/>
</dbReference>
<evidence type="ECO:0000313" key="9">
    <source>
        <dbReference type="Proteomes" id="UP001324427"/>
    </source>
</evidence>